<sequence>MNATTRPNLPVQERQWESAVLDLEAYLARIDYHGSIAPTIETLSALQRAHLDVIAFENLNIITGGEIRLDLASLQDKLVYHRRGGYCHEQNILFATVLDRLGFDVTGRSARMLMGGDERELTAIGHTCLNVRVGGNDWHVDVGVGNTGPREPIPLEDGVEVSHGLWVYRLNRTEAGRWLLRYRRHDGWFNLYQFSEEPYYRVDYEDHNYGVATHPKSPFVRRIVAQRNGEAIRYALTDCELKVFRPDEPPEKHSILPEMMPELLRDVFGLDLPQEALSLLVDRAQAMCGVEVKEDSLGA</sequence>
<gene>
    <name evidence="3" type="ORF">CPA45_17440</name>
</gene>
<dbReference type="RefSeq" id="WP_096653722.1">
    <property type="nucleotide sequence ID" value="NZ_NWUX01000020.1"/>
</dbReference>
<evidence type="ECO:0000313" key="4">
    <source>
        <dbReference type="Proteomes" id="UP000218677"/>
    </source>
</evidence>
<comment type="caution">
    <text evidence="3">The sequence shown here is derived from an EMBL/GenBank/DDBJ whole genome shotgun (WGS) entry which is preliminary data.</text>
</comment>
<name>A0A2A4HJW1_9GAMM</name>
<dbReference type="InterPro" id="IPR001447">
    <property type="entry name" value="Arylamine_N-AcTrfase"/>
</dbReference>
<organism evidence="3 4">
    <name type="scientific">Vreelandella nigrificans</name>
    <dbReference type="NCBI Taxonomy" id="2042704"/>
    <lineage>
        <taxon>Bacteria</taxon>
        <taxon>Pseudomonadati</taxon>
        <taxon>Pseudomonadota</taxon>
        <taxon>Gammaproteobacteria</taxon>
        <taxon>Oceanospirillales</taxon>
        <taxon>Halomonadaceae</taxon>
        <taxon>Vreelandella</taxon>
    </lineage>
</organism>
<keyword evidence="4" id="KW-1185">Reference proteome</keyword>
<dbReference type="PANTHER" id="PTHR11786">
    <property type="entry name" value="N-HYDROXYARYLAMINE O-ACETYLTRANSFERASE"/>
    <property type="match status" value="1"/>
</dbReference>
<dbReference type="Gene3D" id="2.40.128.150">
    <property type="entry name" value="Cysteine proteinases"/>
    <property type="match status" value="1"/>
</dbReference>
<dbReference type="Gene3D" id="3.30.2140.10">
    <property type="entry name" value="Arylamine N-acetyltransferase"/>
    <property type="match status" value="1"/>
</dbReference>
<dbReference type="Pfam" id="PF00797">
    <property type="entry name" value="Acetyltransf_2"/>
    <property type="match status" value="1"/>
</dbReference>
<dbReference type="InterPro" id="IPR038765">
    <property type="entry name" value="Papain-like_cys_pep_sf"/>
</dbReference>
<protein>
    <submittedName>
        <fullName evidence="3">Acetyltransferase</fullName>
    </submittedName>
</protein>
<dbReference type="SUPFAM" id="SSF54001">
    <property type="entry name" value="Cysteine proteinases"/>
    <property type="match status" value="1"/>
</dbReference>
<dbReference type="PANTHER" id="PTHR11786:SF0">
    <property type="entry name" value="ARYLAMINE N-ACETYLTRANSFERASE 4-RELATED"/>
    <property type="match status" value="1"/>
</dbReference>
<keyword evidence="3" id="KW-0808">Transferase</keyword>
<evidence type="ECO:0000256" key="2">
    <source>
        <dbReference type="RuleBase" id="RU003452"/>
    </source>
</evidence>
<dbReference type="PRINTS" id="PR01543">
    <property type="entry name" value="ANATRNSFRASE"/>
</dbReference>
<reference evidence="4" key="1">
    <citation type="submission" date="2017-09" db="EMBL/GenBank/DDBJ databases">
        <authorList>
            <person name="Cho G.-S."/>
            <person name="Oguntoyinbo F.A."/>
            <person name="Cnockaert M."/>
            <person name="Kabisch J."/>
            <person name="Neve H."/>
            <person name="Bockelmann W."/>
            <person name="Wenning M."/>
            <person name="Franz C.M."/>
            <person name="Vandamme P."/>
        </authorList>
    </citation>
    <scope>NUCLEOTIDE SEQUENCE [LARGE SCALE GENOMIC DNA]</scope>
    <source>
        <strain evidence="4">MBT G8648</strain>
    </source>
</reference>
<dbReference type="Proteomes" id="UP000218677">
    <property type="component" value="Unassembled WGS sequence"/>
</dbReference>
<proteinExistence type="inferred from homology"/>
<dbReference type="AlphaFoldDB" id="A0A2A4HJW1"/>
<dbReference type="EMBL" id="NWUX01000020">
    <property type="protein sequence ID" value="PCF94324.1"/>
    <property type="molecule type" value="Genomic_DNA"/>
</dbReference>
<comment type="similarity">
    <text evidence="1 2">Belongs to the arylamine N-acetyltransferase family.</text>
</comment>
<dbReference type="OrthoDB" id="7181050at2"/>
<evidence type="ECO:0000313" key="3">
    <source>
        <dbReference type="EMBL" id="PCF94324.1"/>
    </source>
</evidence>
<dbReference type="GO" id="GO:0016407">
    <property type="term" value="F:acetyltransferase activity"/>
    <property type="evidence" value="ECO:0007669"/>
    <property type="project" value="InterPro"/>
</dbReference>
<accession>A0A2A4HJW1</accession>
<evidence type="ECO:0000256" key="1">
    <source>
        <dbReference type="ARBA" id="ARBA00006547"/>
    </source>
</evidence>